<name>A0A0F3N2H9_RICAM</name>
<proteinExistence type="predicted"/>
<comment type="caution">
    <text evidence="2">The sequence shown here is derived from an EMBL/GenBank/DDBJ whole genome shotgun (WGS) entry which is preliminary data.</text>
</comment>
<dbReference type="EMBL" id="LANR01000001">
    <property type="protein sequence ID" value="KJV61996.1"/>
    <property type="molecule type" value="Genomic_DNA"/>
</dbReference>
<keyword evidence="3" id="KW-1185">Reference proteome</keyword>
<evidence type="ECO:0000313" key="3">
    <source>
        <dbReference type="Proteomes" id="UP000033556"/>
    </source>
</evidence>
<keyword evidence="1" id="KW-0812">Transmembrane</keyword>
<keyword evidence="1" id="KW-0472">Membrane</keyword>
<keyword evidence="1" id="KW-1133">Transmembrane helix</keyword>
<feature type="transmembrane region" description="Helical" evidence="1">
    <location>
        <begin position="20"/>
        <end position="39"/>
    </location>
</feature>
<reference evidence="2 3" key="1">
    <citation type="submission" date="2015-01" db="EMBL/GenBank/DDBJ databases">
        <title>Genome Sequencing of Rickettsiales.</title>
        <authorList>
            <person name="Daugherty S.C."/>
            <person name="Su Q."/>
            <person name="Abolude K."/>
            <person name="Beier-Sexton M."/>
            <person name="Carlyon J.A."/>
            <person name="Carter R."/>
            <person name="Day N.P."/>
            <person name="Dumler S.J."/>
            <person name="Dyachenko V."/>
            <person name="Godinez A."/>
            <person name="Kurtti T.J."/>
            <person name="Lichay M."/>
            <person name="Mullins K.E."/>
            <person name="Ott S."/>
            <person name="Pappas-Brown V."/>
            <person name="Paris D.H."/>
            <person name="Patel P."/>
            <person name="Richards A.L."/>
            <person name="Sadzewicz L."/>
            <person name="Sears K."/>
            <person name="Seidman D."/>
            <person name="Sengamalay N."/>
            <person name="Stenos J."/>
            <person name="Tallon L.J."/>
            <person name="Vincent G."/>
            <person name="Fraser C.M."/>
            <person name="Munderloh U."/>
            <person name="Dunning-Hotopp J.C."/>
        </authorList>
    </citation>
    <scope>NUCLEOTIDE SEQUENCE [LARGE SCALE GENOMIC DNA]</scope>
    <source>
        <strain evidence="2 3">Ac/Pa</strain>
    </source>
</reference>
<dbReference type="Proteomes" id="UP000033556">
    <property type="component" value="Unassembled WGS sequence"/>
</dbReference>
<evidence type="ECO:0000313" key="2">
    <source>
        <dbReference type="EMBL" id="KJV61996.1"/>
    </source>
</evidence>
<gene>
    <name evidence="2" type="ORF">APHACPA_1014</name>
</gene>
<evidence type="ECO:0000256" key="1">
    <source>
        <dbReference type="SAM" id="Phobius"/>
    </source>
</evidence>
<accession>A0A0F3N2H9</accession>
<dbReference type="PATRIC" id="fig|1359164.3.peg.1005"/>
<protein>
    <submittedName>
        <fullName evidence="2">Uncharacterized protein</fullName>
    </submittedName>
</protein>
<dbReference type="AlphaFoldDB" id="A0A0F3N2H9"/>
<organism evidence="2 3">
    <name type="scientific">Rickettsia amblyommatis str. Ac/Pa</name>
    <dbReference type="NCBI Taxonomy" id="1359164"/>
    <lineage>
        <taxon>Bacteria</taxon>
        <taxon>Pseudomonadati</taxon>
        <taxon>Pseudomonadota</taxon>
        <taxon>Alphaproteobacteria</taxon>
        <taxon>Rickettsiales</taxon>
        <taxon>Rickettsiaceae</taxon>
        <taxon>Rickettsieae</taxon>
        <taxon>Rickettsia</taxon>
        <taxon>spotted fever group</taxon>
    </lineage>
</organism>
<sequence>MLPALDELLPQLVSGMYRYIAFHFVAQIYNHLLLLFIYLKQHYFGKEAAFQCHPVLKRYDRFYVPHEDQLAYSNFYLINEEHVHCRSFHIP</sequence>